<reference evidence="10 11" key="1">
    <citation type="submission" date="2023-05" db="EMBL/GenBank/DDBJ databases">
        <title>B98-5 Cell Line De Novo Hybrid Assembly: An Optical Mapping Approach.</title>
        <authorList>
            <person name="Kananen K."/>
            <person name="Auerbach J.A."/>
            <person name="Kautto E."/>
            <person name="Blachly J.S."/>
        </authorList>
    </citation>
    <scope>NUCLEOTIDE SEQUENCE [LARGE SCALE GENOMIC DNA]</scope>
    <source>
        <strain evidence="10">B95-8</strain>
        <tissue evidence="10">Cell line</tissue>
    </source>
</reference>
<protein>
    <recommendedName>
        <fullName evidence="9">HMG box domain-containing protein</fullName>
    </recommendedName>
</protein>
<feature type="DNA-binding region" description="HMG box" evidence="7">
    <location>
        <begin position="107"/>
        <end position="175"/>
    </location>
</feature>
<evidence type="ECO:0000256" key="4">
    <source>
        <dbReference type="ARBA" id="ARBA00022737"/>
    </source>
</evidence>
<dbReference type="PRINTS" id="PR00886">
    <property type="entry name" value="HIGHMOBLTY12"/>
</dbReference>
<feature type="compositionally biased region" description="Basic and acidic residues" evidence="8">
    <location>
        <begin position="48"/>
        <end position="64"/>
    </location>
</feature>
<feature type="domain" description="HMG box" evidence="9">
    <location>
        <begin position="107"/>
        <end position="175"/>
    </location>
</feature>
<dbReference type="Pfam" id="PF00505">
    <property type="entry name" value="HMG_box"/>
    <property type="match status" value="1"/>
</dbReference>
<evidence type="ECO:0000259" key="9">
    <source>
        <dbReference type="PROSITE" id="PS50118"/>
    </source>
</evidence>
<feature type="compositionally biased region" description="Basic and acidic residues" evidence="8">
    <location>
        <begin position="178"/>
        <end position="191"/>
    </location>
</feature>
<feature type="compositionally biased region" description="Acidic residues" evidence="8">
    <location>
        <begin position="199"/>
        <end position="221"/>
    </location>
</feature>
<dbReference type="InterPro" id="IPR036910">
    <property type="entry name" value="HMG_box_dom_sf"/>
</dbReference>
<keyword evidence="6 7" id="KW-0539">Nucleus</keyword>
<dbReference type="Gene3D" id="1.10.30.10">
    <property type="entry name" value="High mobility group box domain"/>
    <property type="match status" value="1"/>
</dbReference>
<dbReference type="Proteomes" id="UP001266305">
    <property type="component" value="Unassembled WGS sequence"/>
</dbReference>
<evidence type="ECO:0000256" key="8">
    <source>
        <dbReference type="SAM" id="MobiDB-lite"/>
    </source>
</evidence>
<evidence type="ECO:0000256" key="7">
    <source>
        <dbReference type="PROSITE-ProRule" id="PRU00267"/>
    </source>
</evidence>
<dbReference type="InterPro" id="IPR009071">
    <property type="entry name" value="HMG_box_dom"/>
</dbReference>
<feature type="region of interest" description="Disordered" evidence="8">
    <location>
        <begin position="1"/>
        <end position="110"/>
    </location>
</feature>
<dbReference type="InterPro" id="IPR050342">
    <property type="entry name" value="HMGB"/>
</dbReference>
<keyword evidence="3" id="KW-0158">Chromosome</keyword>
<evidence type="ECO:0000256" key="6">
    <source>
        <dbReference type="ARBA" id="ARBA00023242"/>
    </source>
</evidence>
<dbReference type="PANTHER" id="PTHR48112:SF12">
    <property type="entry name" value="HIGH MOBILITY GROUP PROTEIN B1-LIKE 1-RELATED"/>
    <property type="match status" value="1"/>
</dbReference>
<feature type="compositionally biased region" description="Polar residues" evidence="8">
    <location>
        <begin position="10"/>
        <end position="24"/>
    </location>
</feature>
<feature type="compositionally biased region" description="Basic residues" evidence="8">
    <location>
        <begin position="69"/>
        <end position="78"/>
    </location>
</feature>
<keyword evidence="11" id="KW-1185">Reference proteome</keyword>
<dbReference type="SMART" id="SM00398">
    <property type="entry name" value="HMG"/>
    <property type="match status" value="1"/>
</dbReference>
<evidence type="ECO:0000256" key="3">
    <source>
        <dbReference type="ARBA" id="ARBA00022454"/>
    </source>
</evidence>
<comment type="subcellular location">
    <subcellularLocation>
        <location evidence="1">Chromosome</location>
    </subcellularLocation>
</comment>
<dbReference type="EMBL" id="JASSZA010000002">
    <property type="protein sequence ID" value="KAK2118259.1"/>
    <property type="molecule type" value="Genomic_DNA"/>
</dbReference>
<comment type="similarity">
    <text evidence="2">Belongs to the HMGB family.</text>
</comment>
<dbReference type="CDD" id="cd21979">
    <property type="entry name" value="HMG-box_HMGB_rpt2"/>
    <property type="match status" value="1"/>
</dbReference>
<evidence type="ECO:0000256" key="2">
    <source>
        <dbReference type="ARBA" id="ARBA00008774"/>
    </source>
</evidence>
<organism evidence="10 11">
    <name type="scientific">Saguinus oedipus</name>
    <name type="common">Cotton-top tamarin</name>
    <name type="synonym">Oedipomidas oedipus</name>
    <dbReference type="NCBI Taxonomy" id="9490"/>
    <lineage>
        <taxon>Eukaryota</taxon>
        <taxon>Metazoa</taxon>
        <taxon>Chordata</taxon>
        <taxon>Craniata</taxon>
        <taxon>Vertebrata</taxon>
        <taxon>Euteleostomi</taxon>
        <taxon>Mammalia</taxon>
        <taxon>Eutheria</taxon>
        <taxon>Euarchontoglires</taxon>
        <taxon>Primates</taxon>
        <taxon>Haplorrhini</taxon>
        <taxon>Platyrrhini</taxon>
        <taxon>Cebidae</taxon>
        <taxon>Callitrichinae</taxon>
        <taxon>Saguinus</taxon>
    </lineage>
</organism>
<feature type="compositionally biased region" description="Basic and acidic residues" evidence="8">
    <location>
        <begin position="96"/>
        <end position="106"/>
    </location>
</feature>
<keyword evidence="4" id="KW-0677">Repeat</keyword>
<evidence type="ECO:0000313" key="10">
    <source>
        <dbReference type="EMBL" id="KAK2118259.1"/>
    </source>
</evidence>
<gene>
    <name evidence="10" type="ORF">P7K49_005146</name>
</gene>
<keyword evidence="5 7" id="KW-0238">DNA-binding</keyword>
<sequence length="221" mass="25247">MSGREETEKVNTSPSINTKTTTESKALDLLQQHANQYRSKSPAPVEKATAEREREAERERDRHSPFGQRHLHTHHHTHVGMGYPLIPGQYDPFQGETKKKFKDPNAPKRPPSAFFLFCSEYRPKVKGEHPGLSIGDDVKKLGEMWDNTAADDKPPYEKKAAKLKEKSEKDIAAYQTKGKPDAAKKGVVKAEKSKKKKEDEEDEEDEEEEEDEEDEEEDDDE</sequence>
<evidence type="ECO:0000313" key="11">
    <source>
        <dbReference type="Proteomes" id="UP001266305"/>
    </source>
</evidence>
<comment type="caution">
    <text evidence="10">The sequence shown here is derived from an EMBL/GenBank/DDBJ whole genome shotgun (WGS) entry which is preliminary data.</text>
</comment>
<feature type="region of interest" description="Disordered" evidence="8">
    <location>
        <begin position="145"/>
        <end position="221"/>
    </location>
</feature>
<accession>A0ABQ9W9G6</accession>
<evidence type="ECO:0000256" key="5">
    <source>
        <dbReference type="ARBA" id="ARBA00023125"/>
    </source>
</evidence>
<feature type="compositionally biased region" description="Basic and acidic residues" evidence="8">
    <location>
        <begin position="150"/>
        <end position="171"/>
    </location>
</feature>
<dbReference type="PANTHER" id="PTHR48112">
    <property type="entry name" value="HIGH MOBILITY GROUP PROTEIN DSP1"/>
    <property type="match status" value="1"/>
</dbReference>
<dbReference type="SUPFAM" id="SSF47095">
    <property type="entry name" value="HMG-box"/>
    <property type="match status" value="1"/>
</dbReference>
<name>A0ABQ9W9G6_SAGOE</name>
<proteinExistence type="inferred from homology"/>
<evidence type="ECO:0000256" key="1">
    <source>
        <dbReference type="ARBA" id="ARBA00004286"/>
    </source>
</evidence>
<dbReference type="PROSITE" id="PS50118">
    <property type="entry name" value="HMG_BOX_2"/>
    <property type="match status" value="1"/>
</dbReference>